<accession>A0A401GJ86</accession>
<organism evidence="2 3">
    <name type="scientific">Sparassis crispa</name>
    <dbReference type="NCBI Taxonomy" id="139825"/>
    <lineage>
        <taxon>Eukaryota</taxon>
        <taxon>Fungi</taxon>
        <taxon>Dikarya</taxon>
        <taxon>Basidiomycota</taxon>
        <taxon>Agaricomycotina</taxon>
        <taxon>Agaricomycetes</taxon>
        <taxon>Polyporales</taxon>
        <taxon>Sparassidaceae</taxon>
        <taxon>Sparassis</taxon>
    </lineage>
</organism>
<proteinExistence type="predicted"/>
<sequence>MRPVMSNIANPSTTLLMNGHLKESGAELVRAAGDGDEGEGEDCDSPGIPVGATPCEKVDPGAVVDGCLGEG</sequence>
<reference evidence="2 3" key="1">
    <citation type="journal article" date="2018" name="Sci. Rep.">
        <title>Genome sequence of the cauliflower mushroom Sparassis crispa (Hanabiratake) and its association with beneficial usage.</title>
        <authorList>
            <person name="Kiyama R."/>
            <person name="Furutani Y."/>
            <person name="Kawaguchi K."/>
            <person name="Nakanishi T."/>
        </authorList>
    </citation>
    <scope>NUCLEOTIDE SEQUENCE [LARGE SCALE GENOMIC DNA]</scope>
</reference>
<dbReference type="RefSeq" id="XP_027613151.1">
    <property type="nucleotide sequence ID" value="XM_027757350.1"/>
</dbReference>
<comment type="caution">
    <text evidence="2">The sequence shown here is derived from an EMBL/GenBank/DDBJ whole genome shotgun (WGS) entry which is preliminary data.</text>
</comment>
<dbReference type="InParanoid" id="A0A401GJ86"/>
<dbReference type="Proteomes" id="UP000287166">
    <property type="component" value="Unassembled WGS sequence"/>
</dbReference>
<evidence type="ECO:0000313" key="3">
    <source>
        <dbReference type="Proteomes" id="UP000287166"/>
    </source>
</evidence>
<dbReference type="AlphaFoldDB" id="A0A401GJ86"/>
<evidence type="ECO:0000256" key="1">
    <source>
        <dbReference type="SAM" id="MobiDB-lite"/>
    </source>
</evidence>
<dbReference type="EMBL" id="BFAD01000004">
    <property type="protein sequence ID" value="GBE82238.1"/>
    <property type="molecule type" value="Genomic_DNA"/>
</dbReference>
<feature type="compositionally biased region" description="Acidic residues" evidence="1">
    <location>
        <begin position="34"/>
        <end position="44"/>
    </location>
</feature>
<gene>
    <name evidence="2" type="ORF">SCP_0406220</name>
</gene>
<name>A0A401GJ86_9APHY</name>
<dbReference type="GeneID" id="38779155"/>
<feature type="region of interest" description="Disordered" evidence="1">
    <location>
        <begin position="32"/>
        <end position="56"/>
    </location>
</feature>
<evidence type="ECO:0000313" key="2">
    <source>
        <dbReference type="EMBL" id="GBE82238.1"/>
    </source>
</evidence>
<protein>
    <submittedName>
        <fullName evidence="2">Uncharacterized protein</fullName>
    </submittedName>
</protein>
<keyword evidence="3" id="KW-1185">Reference proteome</keyword>